<feature type="compositionally biased region" description="Basic and acidic residues" evidence="6">
    <location>
        <begin position="872"/>
        <end position="886"/>
    </location>
</feature>
<evidence type="ECO:0000256" key="4">
    <source>
        <dbReference type="ARBA" id="ARBA00022553"/>
    </source>
</evidence>
<dbReference type="GO" id="GO:0005737">
    <property type="term" value="C:cytoplasm"/>
    <property type="evidence" value="ECO:0007669"/>
    <property type="project" value="TreeGrafter"/>
</dbReference>
<keyword evidence="4" id="KW-0597">Phosphoprotein</keyword>
<keyword evidence="3" id="KW-0488">Methylation</keyword>
<dbReference type="Gene3D" id="3.30.530.20">
    <property type="match status" value="1"/>
</dbReference>
<evidence type="ECO:0000256" key="6">
    <source>
        <dbReference type="SAM" id="MobiDB-lite"/>
    </source>
</evidence>
<evidence type="ECO:0000313" key="8">
    <source>
        <dbReference type="EMBL" id="CAG9768105.1"/>
    </source>
</evidence>
<organism evidence="8 9">
    <name type="scientific">Ceutorhynchus assimilis</name>
    <name type="common">cabbage seed weevil</name>
    <dbReference type="NCBI Taxonomy" id="467358"/>
    <lineage>
        <taxon>Eukaryota</taxon>
        <taxon>Metazoa</taxon>
        <taxon>Ecdysozoa</taxon>
        <taxon>Arthropoda</taxon>
        <taxon>Hexapoda</taxon>
        <taxon>Insecta</taxon>
        <taxon>Pterygota</taxon>
        <taxon>Neoptera</taxon>
        <taxon>Endopterygota</taxon>
        <taxon>Coleoptera</taxon>
        <taxon>Polyphaga</taxon>
        <taxon>Cucujiformia</taxon>
        <taxon>Curculionidae</taxon>
        <taxon>Ceutorhynchinae</taxon>
        <taxon>Ceutorhynchus</taxon>
    </lineage>
</organism>
<evidence type="ECO:0000256" key="2">
    <source>
        <dbReference type="ARBA" id="ARBA00010316"/>
    </source>
</evidence>
<dbReference type="GO" id="GO:0012505">
    <property type="term" value="C:endomembrane system"/>
    <property type="evidence" value="ECO:0007669"/>
    <property type="project" value="UniProtKB-SubCell"/>
</dbReference>
<gene>
    <name evidence="8" type="ORF">CEUTPL_LOCUS8653</name>
</gene>
<protein>
    <recommendedName>
        <fullName evidence="7">DDHD domain-containing protein</fullName>
    </recommendedName>
</protein>
<evidence type="ECO:0000256" key="1">
    <source>
        <dbReference type="ARBA" id="ARBA00004184"/>
    </source>
</evidence>
<feature type="compositionally biased region" description="Acidic residues" evidence="6">
    <location>
        <begin position="270"/>
        <end position="280"/>
    </location>
</feature>
<reference evidence="8" key="1">
    <citation type="submission" date="2022-01" db="EMBL/GenBank/DDBJ databases">
        <authorList>
            <person name="King R."/>
        </authorList>
    </citation>
    <scope>NUCLEOTIDE SEQUENCE</scope>
</reference>
<dbReference type="CDD" id="cd08889">
    <property type="entry name" value="SRPBCC_PITPNM1-2_like"/>
    <property type="match status" value="1"/>
</dbReference>
<comment type="similarity">
    <text evidence="2">Belongs to the PtdIns transfer protein family. PI transfer class IIA subfamily.</text>
</comment>
<dbReference type="FunFam" id="3.40.50.1000:FF:000173">
    <property type="entry name" value="Membrane-associated phosphatidylinositol transfer protein 2"/>
    <property type="match status" value="1"/>
</dbReference>
<dbReference type="SMART" id="SM00775">
    <property type="entry name" value="LNS2"/>
    <property type="match status" value="1"/>
</dbReference>
<dbReference type="InterPro" id="IPR023214">
    <property type="entry name" value="HAD_sf"/>
</dbReference>
<dbReference type="InterPro" id="IPR023393">
    <property type="entry name" value="START-like_dom_sf"/>
</dbReference>
<evidence type="ECO:0000259" key="7">
    <source>
        <dbReference type="PROSITE" id="PS51043"/>
    </source>
</evidence>
<dbReference type="GO" id="GO:0008525">
    <property type="term" value="F:phosphatidylcholine transporter activity"/>
    <property type="evidence" value="ECO:0007669"/>
    <property type="project" value="TreeGrafter"/>
</dbReference>
<dbReference type="GO" id="GO:0031210">
    <property type="term" value="F:phosphatidylcholine binding"/>
    <property type="evidence" value="ECO:0007669"/>
    <property type="project" value="TreeGrafter"/>
</dbReference>
<dbReference type="Pfam" id="PF02862">
    <property type="entry name" value="DDHD"/>
    <property type="match status" value="2"/>
</dbReference>
<dbReference type="InterPro" id="IPR036412">
    <property type="entry name" value="HAD-like_sf"/>
</dbReference>
<sequence length="1263" mass="140628">MLIKEYRIPLPLTVEEYRIAQLYMIAKKSREESSGQGSGVEILINEPYKNGPGGKGQYTKKIYHVGSHLPGWIKSILPKTALMVEEEAWNAYPYTKTRYTCPFVEKFYLEIETYYFPDKGHQENVFQLSGSDLRNRIVDVIDFVKDQLYGADYVPTEDPVVYVSEKSGRGPLSDNWVDEYWSDVHGKPQPTPSGKSMMCAYKLCRVEFRYWGMQTKIEKFIHDIALRKTMLRAHRQAWAWQDEWHGLNMEDIREIEKQTQLALKRKMGQVEEDEIDEDDNLNNSTSKEDSCKTLAATLGSIEVAEDSPLLSKNTNIPRIQTAASSDAEGSDDDNVTVPRRRDDKRVHRNLHSPSCSSVKSFDLQVANWRIETLSRDSDSGSDEEFFDCEESASLAKWSSLDLLLEEDLDASSPTYIDNSGNDQSDDSIFSPSFLQRVSSERGTRKAMQKGKIGSVDTSRPGSPCATPSHVPCNTTVLILVLHAGSVLDANVDMSAKKSDVTTFKGAFESVMRQHYPSLVGHIAIRLVSCPSVCTESLGILSSLSPYSFDVSPSCVDVPQVTHDSIPIGAIPILATGSSDYQEIVSRTINAANSVYQEFVRSEEGQGFNGQICFVSDSLGSILGYDALCRTNNSYTHTRHLSENSVLDNDHKDEYINDPFLTTFNPRRLSSTIDYHAKLEFEVSDFFLFGSPLALVLAYRKISAPDEKSGNINRPPCIQVHNMFHPTDPVASRLEPLLSARFSILPPVNVPRYAKYPLGNGQPYHLLEILQTNPQLFNDQAQPRRLSEISIQSTVSGMIESIPLTTVNNLQQKWWGGKRLDYALYCPEGLSNFPTNALPHLFHASYWESCDVIAFILRQVGGIDSGSGGGGMDEGRESTFRPGQPREKWNKKRTSVKLKNVTANHRANDVIVRETAPQVLTASFKYGPLDMITLTGEKVDIHIMKDPPSGEWTLLSTEVTDKAGRVSYTIPEAQSVGYGLYPIKMIVRGDHTSVDFYLTVVPPKTETIVFSIDGSFTASVSVTGRDPKVRAGAVDVVRHWQELGYLIIYITGRPDMQHRKVVSWLSQHNFPHGLVSFADGFTTDPLSHKAAYLNNLIQNHGVIIHAAYGSAKDITVYTSIGLKPKQIYVVGKASKKQQSQSTVLNEGYAVHLATLMSHGGSRPAQGNARMVIPRGYFGLPGQTISRRRSYDQGGISSPARSCVAVATAAFLKRKVYVSHMSAKRATSYPISPDNPLPVERSLSTKRYHLPKPVLSVTPISNMDS</sequence>
<dbReference type="AlphaFoldDB" id="A0A9N9MN54"/>
<accession>A0A9N9MN54</accession>
<dbReference type="SUPFAM" id="SSF56784">
    <property type="entry name" value="HAD-like"/>
    <property type="match status" value="1"/>
</dbReference>
<dbReference type="GO" id="GO:0008526">
    <property type="term" value="F:phosphatidylinositol transfer activity"/>
    <property type="evidence" value="ECO:0007669"/>
    <property type="project" value="TreeGrafter"/>
</dbReference>
<dbReference type="Pfam" id="PF24695">
    <property type="entry name" value="PITM1-3"/>
    <property type="match status" value="1"/>
</dbReference>
<dbReference type="GO" id="GO:0035091">
    <property type="term" value="F:phosphatidylinositol binding"/>
    <property type="evidence" value="ECO:0007669"/>
    <property type="project" value="TreeGrafter"/>
</dbReference>
<evidence type="ECO:0000256" key="3">
    <source>
        <dbReference type="ARBA" id="ARBA00022481"/>
    </source>
</evidence>
<comment type="subcellular location">
    <subcellularLocation>
        <location evidence="1">Endomembrane system</location>
        <topology evidence="1">Peripheral membrane protein</topology>
    </subcellularLocation>
</comment>
<keyword evidence="9" id="KW-1185">Reference proteome</keyword>
<dbReference type="SMART" id="SM01127">
    <property type="entry name" value="DDHD"/>
    <property type="match status" value="1"/>
</dbReference>
<dbReference type="EMBL" id="OU892280">
    <property type="protein sequence ID" value="CAG9768105.1"/>
    <property type="molecule type" value="Genomic_DNA"/>
</dbReference>
<dbReference type="FunFam" id="3.30.530.20:FF:000001">
    <property type="entry name" value="Phosphatidylinositol transfer protein membrane associated 2"/>
    <property type="match status" value="1"/>
</dbReference>
<name>A0A9N9MN54_9CUCU</name>
<dbReference type="SUPFAM" id="SSF55961">
    <property type="entry name" value="Bet v1-like"/>
    <property type="match status" value="1"/>
</dbReference>
<dbReference type="GO" id="GO:0046872">
    <property type="term" value="F:metal ion binding"/>
    <property type="evidence" value="ECO:0007669"/>
    <property type="project" value="InterPro"/>
</dbReference>
<feature type="region of interest" description="Disordered" evidence="6">
    <location>
        <begin position="444"/>
        <end position="466"/>
    </location>
</feature>
<feature type="region of interest" description="Disordered" evidence="6">
    <location>
        <begin position="320"/>
        <end position="351"/>
    </location>
</feature>
<evidence type="ECO:0000313" key="9">
    <source>
        <dbReference type="Proteomes" id="UP001152799"/>
    </source>
</evidence>
<proteinExistence type="inferred from homology"/>
<dbReference type="PANTHER" id="PTHR10658:SF81">
    <property type="entry name" value="PROTEIN RETINAL DEGENERATION B"/>
    <property type="match status" value="1"/>
</dbReference>
<dbReference type="PROSITE" id="PS51043">
    <property type="entry name" value="DDHD"/>
    <property type="match status" value="1"/>
</dbReference>
<dbReference type="InterPro" id="IPR001666">
    <property type="entry name" value="PI_transfer"/>
</dbReference>
<keyword evidence="5" id="KW-0106">Calcium</keyword>
<feature type="domain" description="DDHD" evidence="7">
    <location>
        <begin position="678"/>
        <end position="861"/>
    </location>
</feature>
<dbReference type="OrthoDB" id="18453at2759"/>
<dbReference type="InterPro" id="IPR031315">
    <property type="entry name" value="LNS2/PITP"/>
</dbReference>
<dbReference type="Gene3D" id="3.40.50.1000">
    <property type="entry name" value="HAD superfamily/HAD-like"/>
    <property type="match status" value="1"/>
</dbReference>
<dbReference type="PANTHER" id="PTHR10658">
    <property type="entry name" value="PHOSPHATIDYLINOSITOL TRANSFER PROTEIN"/>
    <property type="match status" value="1"/>
</dbReference>
<dbReference type="InterPro" id="IPR004177">
    <property type="entry name" value="DDHD_dom"/>
</dbReference>
<feature type="region of interest" description="Disordered" evidence="6">
    <location>
        <begin position="269"/>
        <end position="288"/>
    </location>
</feature>
<dbReference type="Pfam" id="PF24694">
    <property type="entry name" value="LNS2_PITM1-3"/>
    <property type="match status" value="1"/>
</dbReference>
<dbReference type="Pfam" id="PF02121">
    <property type="entry name" value="IP_trans"/>
    <property type="match status" value="1"/>
</dbReference>
<dbReference type="Proteomes" id="UP001152799">
    <property type="component" value="Chromosome 4"/>
</dbReference>
<dbReference type="PRINTS" id="PR00391">
    <property type="entry name" value="PITRANSFER"/>
</dbReference>
<feature type="region of interest" description="Disordered" evidence="6">
    <location>
        <begin position="865"/>
        <end position="886"/>
    </location>
</feature>
<evidence type="ECO:0000256" key="5">
    <source>
        <dbReference type="ARBA" id="ARBA00022837"/>
    </source>
</evidence>
<dbReference type="InterPro" id="IPR055261">
    <property type="entry name" value="PI_transfer_N"/>
</dbReference>